<dbReference type="InterPro" id="IPR025555">
    <property type="entry name" value="YppG"/>
</dbReference>
<proteinExistence type="predicted"/>
<dbReference type="RefSeq" id="WP_051404932.1">
    <property type="nucleotide sequence ID" value="NZ_JACJHX010000009.1"/>
</dbReference>
<dbReference type="Proteomes" id="UP000626697">
    <property type="component" value="Unassembled WGS sequence"/>
</dbReference>
<dbReference type="Pfam" id="PF14179">
    <property type="entry name" value="YppG"/>
    <property type="match status" value="1"/>
</dbReference>
<dbReference type="EMBL" id="JACJHX010000009">
    <property type="protein sequence ID" value="MBA9027768.1"/>
    <property type="molecule type" value="Genomic_DNA"/>
</dbReference>
<comment type="caution">
    <text evidence="1">The sequence shown here is derived from an EMBL/GenBank/DDBJ whole genome shotgun (WGS) entry which is preliminary data.</text>
</comment>
<protein>
    <recommendedName>
        <fullName evidence="3">Spore coat protein</fullName>
    </recommendedName>
</protein>
<organism evidence="1 2">
    <name type="scientific">Peribacillus huizhouensis</name>
    <dbReference type="NCBI Taxonomy" id="1501239"/>
    <lineage>
        <taxon>Bacteria</taxon>
        <taxon>Bacillati</taxon>
        <taxon>Bacillota</taxon>
        <taxon>Bacilli</taxon>
        <taxon>Bacillales</taxon>
        <taxon>Bacillaceae</taxon>
        <taxon>Peribacillus</taxon>
    </lineage>
</organism>
<reference evidence="1 2" key="1">
    <citation type="submission" date="2020-08" db="EMBL/GenBank/DDBJ databases">
        <title>Genomic Encyclopedia of Type Strains, Phase IV (KMG-IV): sequencing the most valuable type-strain genomes for metagenomic binning, comparative biology and taxonomic classification.</title>
        <authorList>
            <person name="Goeker M."/>
        </authorList>
    </citation>
    <scope>NUCLEOTIDE SEQUENCE [LARGE SCALE GENOMIC DNA]</scope>
    <source>
        <strain evidence="1 2">DSM 105481</strain>
    </source>
</reference>
<keyword evidence="2" id="KW-1185">Reference proteome</keyword>
<evidence type="ECO:0000313" key="1">
    <source>
        <dbReference type="EMBL" id="MBA9027768.1"/>
    </source>
</evidence>
<accession>A0ABR6CRW6</accession>
<evidence type="ECO:0000313" key="2">
    <source>
        <dbReference type="Proteomes" id="UP000626697"/>
    </source>
</evidence>
<gene>
    <name evidence="1" type="ORF">HNP81_003059</name>
</gene>
<name>A0ABR6CRW6_9BACI</name>
<sequence>MNTWGSYYEWDHRNNGAYFNEMSGFVNGYHMQQPSYQAHPQYVQIQGQQAIGPIPQHGQHPYQMGAYHPFMHQPQPSEPVSGYYGQHPMQYYQQPVQGINPFENPLSKAKNKKGQMNNLQIGSNPYPKQQFMQKQQPTGVQSMLNQFKTQDGSMDLNKMVNTAGQMMNTVNQVSSMIKGVGGIFKA</sequence>
<evidence type="ECO:0008006" key="3">
    <source>
        <dbReference type="Google" id="ProtNLM"/>
    </source>
</evidence>